<evidence type="ECO:0000256" key="2">
    <source>
        <dbReference type="ARBA" id="ARBA00022801"/>
    </source>
</evidence>
<evidence type="ECO:0000256" key="1">
    <source>
        <dbReference type="ARBA" id="ARBA00022670"/>
    </source>
</evidence>
<dbReference type="EMBL" id="CP093313">
    <property type="protein sequence ID" value="UWZ85669.1"/>
    <property type="molecule type" value="Genomic_DNA"/>
</dbReference>
<organism evidence="9 10">
    <name type="scientific">Occallatibacter riparius</name>
    <dbReference type="NCBI Taxonomy" id="1002689"/>
    <lineage>
        <taxon>Bacteria</taxon>
        <taxon>Pseudomonadati</taxon>
        <taxon>Acidobacteriota</taxon>
        <taxon>Terriglobia</taxon>
        <taxon>Terriglobales</taxon>
        <taxon>Acidobacteriaceae</taxon>
        <taxon>Occallatibacter</taxon>
    </lineage>
</organism>
<sequence length="356" mass="37252">MFATECWRRWIVCVIVGITGACAFAQAPAPKAPAPWAIEIHGGAGEAEWLSMDQATADAYRASLARALAAGSAVLEKHGTAMDAVQAAVEVLEDDPLFNAGRGSAFAADATNEMDASIMNGIDTTGAGVAGVHFTRHPIQLARAVMEHTQYVLMAGPGADAFSKQQGLEQEPTSYFFTEMRWKEFEEVMRKSNRPVPARPAGAPPPPAQSSKLAPGIFSHLFGTVGAVARDSSGHLAAATSTGGMQGKLPGRIGDSPILGAGTYADDKGCAVSGTGVGEYFIRLSLAHQVGELCRKGEAPQHAADQLIHTDLPALPGGEGGVIVLGRTGMPVWSNNTLGMFHARQIQGGQPEVWVK</sequence>
<feature type="signal peptide" evidence="8">
    <location>
        <begin position="1"/>
        <end position="25"/>
    </location>
</feature>
<dbReference type="FunFam" id="3.60.20.30:FF:000001">
    <property type="entry name" value="Isoaspartyl peptidase/L-asparaginase"/>
    <property type="match status" value="1"/>
</dbReference>
<evidence type="ECO:0000313" key="10">
    <source>
        <dbReference type="Proteomes" id="UP001059380"/>
    </source>
</evidence>
<dbReference type="CDD" id="cd04701">
    <property type="entry name" value="Asparaginase_2"/>
    <property type="match status" value="1"/>
</dbReference>
<feature type="site" description="Cleavage; by autolysis" evidence="7">
    <location>
        <begin position="223"/>
        <end position="224"/>
    </location>
</feature>
<dbReference type="InterPro" id="IPR000246">
    <property type="entry name" value="Peptidase_T2"/>
</dbReference>
<feature type="binding site" evidence="6">
    <location>
        <begin position="275"/>
        <end position="278"/>
    </location>
    <ligand>
        <name>substrate</name>
    </ligand>
</feature>
<evidence type="ECO:0000313" key="9">
    <source>
        <dbReference type="EMBL" id="UWZ85669.1"/>
    </source>
</evidence>
<keyword evidence="1" id="KW-0645">Protease</keyword>
<proteinExistence type="predicted"/>
<keyword evidence="2" id="KW-0378">Hydrolase</keyword>
<dbReference type="Proteomes" id="UP001059380">
    <property type="component" value="Chromosome"/>
</dbReference>
<evidence type="ECO:0000256" key="7">
    <source>
        <dbReference type="PIRSR" id="PIRSR600246-3"/>
    </source>
</evidence>
<dbReference type="Gene3D" id="3.60.20.30">
    <property type="entry name" value="(Glycosyl)asparaginase"/>
    <property type="match status" value="1"/>
</dbReference>
<dbReference type="KEGG" id="orp:MOP44_06920"/>
<evidence type="ECO:0000256" key="6">
    <source>
        <dbReference type="PIRSR" id="PIRSR600246-2"/>
    </source>
</evidence>
<dbReference type="Pfam" id="PF01112">
    <property type="entry name" value="Asparaginase_2"/>
    <property type="match status" value="1"/>
</dbReference>
<evidence type="ECO:0000256" key="8">
    <source>
        <dbReference type="SAM" id="SignalP"/>
    </source>
</evidence>
<feature type="binding site" evidence="6">
    <location>
        <begin position="252"/>
        <end position="255"/>
    </location>
    <ligand>
        <name>substrate</name>
    </ligand>
</feature>
<feature type="chain" id="PRO_5039952920" description="Isoaspartyl peptidase" evidence="8">
    <location>
        <begin position="26"/>
        <end position="356"/>
    </location>
</feature>
<protein>
    <recommendedName>
        <fullName evidence="4">Isoaspartyl peptidase</fullName>
    </recommendedName>
</protein>
<name>A0A9J7BX54_9BACT</name>
<dbReference type="PANTHER" id="PTHR10188:SF6">
    <property type="entry name" value="N(4)-(BETA-N-ACETYLGLUCOSAMINYL)-L-ASPARAGINASE"/>
    <property type="match status" value="1"/>
</dbReference>
<evidence type="ECO:0000256" key="5">
    <source>
        <dbReference type="PIRSR" id="PIRSR600246-1"/>
    </source>
</evidence>
<accession>A0A9J7BX54</accession>
<dbReference type="GO" id="GO:0016811">
    <property type="term" value="F:hydrolase activity, acting on carbon-nitrogen (but not peptide) bonds, in linear amides"/>
    <property type="evidence" value="ECO:0007669"/>
    <property type="project" value="UniProtKB-ARBA"/>
</dbReference>
<dbReference type="GO" id="GO:0006508">
    <property type="term" value="P:proteolysis"/>
    <property type="evidence" value="ECO:0007669"/>
    <property type="project" value="UniProtKB-KW"/>
</dbReference>
<dbReference type="RefSeq" id="WP_260795257.1">
    <property type="nucleotide sequence ID" value="NZ_CP093313.1"/>
</dbReference>
<keyword evidence="3" id="KW-0068">Autocatalytic cleavage</keyword>
<dbReference type="InterPro" id="IPR029055">
    <property type="entry name" value="Ntn_hydrolases_N"/>
</dbReference>
<evidence type="ECO:0000256" key="3">
    <source>
        <dbReference type="ARBA" id="ARBA00022813"/>
    </source>
</evidence>
<dbReference type="AlphaFoldDB" id="A0A9J7BX54"/>
<evidence type="ECO:0000256" key="4">
    <source>
        <dbReference type="ARBA" id="ARBA00069124"/>
    </source>
</evidence>
<dbReference type="GO" id="GO:0008233">
    <property type="term" value="F:peptidase activity"/>
    <property type="evidence" value="ECO:0007669"/>
    <property type="project" value="UniProtKB-KW"/>
</dbReference>
<reference evidence="9" key="1">
    <citation type="submission" date="2021-04" db="EMBL/GenBank/DDBJ databases">
        <title>Phylogenetic analysis of Acidobacteriaceae.</title>
        <authorList>
            <person name="Qiu L."/>
            <person name="Zhang Q."/>
        </authorList>
    </citation>
    <scope>NUCLEOTIDE SEQUENCE</scope>
    <source>
        <strain evidence="9">DSM 25168</strain>
    </source>
</reference>
<dbReference type="SUPFAM" id="SSF56235">
    <property type="entry name" value="N-terminal nucleophile aminohydrolases (Ntn hydrolases)"/>
    <property type="match status" value="1"/>
</dbReference>
<keyword evidence="8" id="KW-0732">Signal</keyword>
<gene>
    <name evidence="9" type="ORF">MOP44_06920</name>
</gene>
<feature type="active site" description="Nucleophile" evidence="5">
    <location>
        <position position="224"/>
    </location>
</feature>
<dbReference type="PANTHER" id="PTHR10188">
    <property type="entry name" value="L-ASPARAGINASE"/>
    <property type="match status" value="1"/>
</dbReference>
<keyword evidence="10" id="KW-1185">Reference proteome</keyword>